<dbReference type="RefSeq" id="WP_067715660.1">
    <property type="nucleotide sequence ID" value="NZ_LPVJ01000031.1"/>
</dbReference>
<gene>
    <name evidence="2" type="ORF">ATW55_09200</name>
</gene>
<name>A0A124IW03_9BACL</name>
<organism evidence="2 3">
    <name type="scientific">Ferroacidibacillus organovorans</name>
    <dbReference type="NCBI Taxonomy" id="1765683"/>
    <lineage>
        <taxon>Bacteria</taxon>
        <taxon>Bacillati</taxon>
        <taxon>Bacillota</taxon>
        <taxon>Bacilli</taxon>
        <taxon>Bacillales</taxon>
        <taxon>Alicyclobacillaceae</taxon>
        <taxon>Ferroacidibacillus</taxon>
    </lineage>
</organism>
<sequence length="238" mass="27206">MADHRRRDGKVKILHTIIGDFGKTLRQIATLDEVESILTGTIAPSKSYQETLTFQYFTDQGLKLLAKTTTAVQEIFIVTPAPDVLLDELTKMGYITREREDVHHGPSRRRKIVREPMRSEQDEDRDASWHTAKKKRLNAPQRSASSVEPETLGQRLGSEQRDALLRLKEQVKAKGEKNAPLPERRNEKNAQVRKKNKAASSSAATEEEDFASLFSPQDDETSFEQLFNKSKLDHRFFK</sequence>
<feature type="region of interest" description="Disordered" evidence="1">
    <location>
        <begin position="98"/>
        <end position="159"/>
    </location>
</feature>
<dbReference type="AlphaFoldDB" id="A0A124IW03"/>
<evidence type="ECO:0000313" key="2">
    <source>
        <dbReference type="EMBL" id="KUO95896.1"/>
    </source>
</evidence>
<accession>A0A124IW03</accession>
<comment type="caution">
    <text evidence="2">The sequence shown here is derived from an EMBL/GenBank/DDBJ whole genome shotgun (WGS) entry which is preliminary data.</text>
</comment>
<keyword evidence="3" id="KW-1185">Reference proteome</keyword>
<evidence type="ECO:0000313" key="3">
    <source>
        <dbReference type="Proteomes" id="UP000053557"/>
    </source>
</evidence>
<dbReference type="OrthoDB" id="2679911at2"/>
<reference evidence="2 3" key="1">
    <citation type="submission" date="2015-12" db="EMBL/GenBank/DDBJ databases">
        <title>Draft genome sequence of Acidibacillus ferrooxidans ITV001, isolated from a chalcopyrite acid mine drainage site in Brazil.</title>
        <authorList>
            <person name="Dall'Agnol H."/>
            <person name="Nancucheo I."/>
            <person name="Johnson B."/>
            <person name="Oliveira R."/>
            <person name="Leite L."/>
            <person name="Pylro V."/>
            <person name="Nunes G.L."/>
            <person name="Tzotzos G."/>
            <person name="Fernandes G.R."/>
            <person name="Dutra J."/>
            <person name="Orellana S.C."/>
            <person name="Oliveira G."/>
        </authorList>
    </citation>
    <scope>NUCLEOTIDE SEQUENCE [LARGE SCALE GENOMIC DNA]</scope>
    <source>
        <strain evidence="3">ITV01</strain>
    </source>
</reference>
<feature type="region of interest" description="Disordered" evidence="1">
    <location>
        <begin position="171"/>
        <end position="220"/>
    </location>
</feature>
<feature type="compositionally biased region" description="Basic and acidic residues" evidence="1">
    <location>
        <begin position="171"/>
        <end position="190"/>
    </location>
</feature>
<evidence type="ECO:0000256" key="1">
    <source>
        <dbReference type="SAM" id="MobiDB-lite"/>
    </source>
</evidence>
<proteinExistence type="predicted"/>
<dbReference type="InterPro" id="IPR018664">
    <property type="entry name" value="DUF2103_metal-binding"/>
</dbReference>
<dbReference type="EMBL" id="LPVJ01000031">
    <property type="protein sequence ID" value="KUO95896.1"/>
    <property type="molecule type" value="Genomic_DNA"/>
</dbReference>
<dbReference type="Pfam" id="PF09876">
    <property type="entry name" value="DUF2103"/>
    <property type="match status" value="1"/>
</dbReference>
<dbReference type="Proteomes" id="UP000053557">
    <property type="component" value="Unassembled WGS sequence"/>
</dbReference>
<protein>
    <submittedName>
        <fullName evidence="2">Uncharacterized protein</fullName>
    </submittedName>
</protein>